<dbReference type="Gene3D" id="3.90.870.10">
    <property type="entry name" value="DHBP synthase"/>
    <property type="match status" value="1"/>
</dbReference>
<feature type="binding site" evidence="14">
    <location>
        <position position="61"/>
    </location>
    <ligand>
        <name>L-threonine</name>
        <dbReference type="ChEBI" id="CHEBI:57926"/>
    </ligand>
</feature>
<feature type="binding site" evidence="14">
    <location>
        <position position="142"/>
    </location>
    <ligand>
        <name>L-threonine</name>
        <dbReference type="ChEBI" id="CHEBI:57926"/>
    </ligand>
</feature>
<dbReference type="GO" id="GO:0005524">
    <property type="term" value="F:ATP binding"/>
    <property type="evidence" value="ECO:0007669"/>
    <property type="project" value="UniProtKB-UniRule"/>
</dbReference>
<dbReference type="GO" id="GO:0005737">
    <property type="term" value="C:cytoplasm"/>
    <property type="evidence" value="ECO:0007669"/>
    <property type="project" value="UniProtKB-SubCell"/>
</dbReference>
<dbReference type="EMBL" id="RQGD01000001">
    <property type="protein sequence ID" value="TGL63994.1"/>
    <property type="molecule type" value="Genomic_DNA"/>
</dbReference>
<dbReference type="GO" id="GO:0000049">
    <property type="term" value="F:tRNA binding"/>
    <property type="evidence" value="ECO:0007669"/>
    <property type="project" value="TreeGrafter"/>
</dbReference>
<dbReference type="Gene3D" id="3.40.50.11030">
    <property type="entry name" value="Threonylcarbamoyl-AMP synthase, C-terminal domain"/>
    <property type="match status" value="1"/>
</dbReference>
<evidence type="ECO:0000259" key="15">
    <source>
        <dbReference type="PROSITE" id="PS51163"/>
    </source>
</evidence>
<dbReference type="InterPro" id="IPR010923">
    <property type="entry name" value="T(6)A37_SUA5"/>
</dbReference>
<feature type="binding site" evidence="14">
    <location>
        <position position="172"/>
    </location>
    <ligand>
        <name>L-threonine</name>
        <dbReference type="ChEBI" id="CHEBI:57926"/>
    </ligand>
</feature>
<dbReference type="Proteomes" id="UP000297693">
    <property type="component" value="Unassembled WGS sequence"/>
</dbReference>
<keyword evidence="5 13" id="KW-0963">Cytoplasm</keyword>
<dbReference type="InterPro" id="IPR006070">
    <property type="entry name" value="Sua5-like_dom"/>
</dbReference>
<feature type="binding site" evidence="14">
    <location>
        <position position="186"/>
    </location>
    <ligand>
        <name>ATP</name>
        <dbReference type="ChEBI" id="CHEBI:30616"/>
    </ligand>
</feature>
<dbReference type="RefSeq" id="WP_135621306.1">
    <property type="nucleotide sequence ID" value="NZ_RQGD01000001.1"/>
</dbReference>
<dbReference type="Pfam" id="PF01300">
    <property type="entry name" value="Sua5_yciO_yrdC"/>
    <property type="match status" value="1"/>
</dbReference>
<evidence type="ECO:0000256" key="13">
    <source>
        <dbReference type="PIRNR" id="PIRNR004930"/>
    </source>
</evidence>
<dbReference type="EC" id="2.7.7.87" evidence="3 13"/>
<feature type="binding site" evidence="14">
    <location>
        <position position="52"/>
    </location>
    <ligand>
        <name>ATP</name>
        <dbReference type="ChEBI" id="CHEBI:30616"/>
    </ligand>
</feature>
<comment type="similarity">
    <text evidence="2 13">Belongs to the SUA5 family.</text>
</comment>
<dbReference type="InterPro" id="IPR050156">
    <property type="entry name" value="TC-AMP_synthase_SUA5"/>
</dbReference>
<feature type="binding site" evidence="14">
    <location>
        <position position="112"/>
    </location>
    <ligand>
        <name>L-threonine</name>
        <dbReference type="ChEBI" id="CHEBI:57926"/>
    </ligand>
</feature>
<evidence type="ECO:0000256" key="4">
    <source>
        <dbReference type="ARBA" id="ARBA00015492"/>
    </source>
</evidence>
<reference evidence="16" key="1">
    <citation type="journal article" date="2019" name="PLoS Negl. Trop. Dis.">
        <title>Revisiting the worldwide diversity of Leptospira species in the environment.</title>
        <authorList>
            <person name="Vincent A.T."/>
            <person name="Schiettekatte O."/>
            <person name="Bourhy P."/>
            <person name="Veyrier F.J."/>
            <person name="Picardeau M."/>
        </authorList>
    </citation>
    <scope>NUCLEOTIDE SEQUENCE [LARGE SCALE GENOMIC DNA]</scope>
    <source>
        <strain evidence="16">201702476</strain>
    </source>
</reference>
<feature type="binding site" evidence="14">
    <location>
        <position position="56"/>
    </location>
    <ligand>
        <name>ATP</name>
        <dbReference type="ChEBI" id="CHEBI:30616"/>
    </ligand>
</feature>
<gene>
    <name evidence="16" type="ORF">EHQ58_00110</name>
</gene>
<sequence>MDSTLVTDDTAILGRILAKGGIVVFPTETVYGIGADSTNFEACRRIYQIKNRPLDNPLIAHFDSLEQIEEYCFLSDVAIRLLNHFSPGPLTLVLRKKSESIFTLGLDTLAVRIPSHTGCLDLIRAAGVPISAPSANPSGKPSYTRESDVITYFMGKVDGILQSTEPVIGIESTVVDLSREIPILLRPGQISKKDLAGVLPMLTDVSDLQTEKVVRSPGTKYRHYSPEAKVMVLNEKEFRSLWEVKQNDDVSAFIGFHIDSKRSFDKNVANNREYMKFLYSFFTDADKAGRTFCYCQEPIADEDFEALMNRLSKAESKN</sequence>
<dbReference type="GO" id="GO:0008033">
    <property type="term" value="P:tRNA processing"/>
    <property type="evidence" value="ECO:0007669"/>
    <property type="project" value="UniProtKB-KW"/>
</dbReference>
<keyword evidence="10 13" id="KW-0067">ATP-binding</keyword>
<proteinExistence type="inferred from homology"/>
<feature type="binding site" evidence="14">
    <location>
        <position position="224"/>
    </location>
    <ligand>
        <name>ATP</name>
        <dbReference type="ChEBI" id="CHEBI:30616"/>
    </ligand>
</feature>
<evidence type="ECO:0000256" key="7">
    <source>
        <dbReference type="ARBA" id="ARBA00022694"/>
    </source>
</evidence>
<comment type="function">
    <text evidence="13">Required for the formation of a threonylcarbamoyl group on adenosine at position 37 (t(6)A37) in tRNAs that read codons beginning with adenine.</text>
</comment>
<evidence type="ECO:0000256" key="2">
    <source>
        <dbReference type="ARBA" id="ARBA00007663"/>
    </source>
</evidence>
<dbReference type="PIRSF" id="PIRSF004930">
    <property type="entry name" value="Tln_factor_SUA5"/>
    <property type="match status" value="1"/>
</dbReference>
<keyword evidence="7 13" id="KW-0819">tRNA processing</keyword>
<evidence type="ECO:0000256" key="9">
    <source>
        <dbReference type="ARBA" id="ARBA00022741"/>
    </source>
</evidence>
<dbReference type="InterPro" id="IPR005145">
    <property type="entry name" value="Sua5_C"/>
</dbReference>
<dbReference type="AlphaFoldDB" id="A0A4R9KBA6"/>
<protein>
    <recommendedName>
        <fullName evidence="4 13">Threonylcarbamoyl-AMP synthase</fullName>
        <shortName evidence="13">TC-AMP synthase</shortName>
        <ecNumber evidence="3 13">2.7.7.87</ecNumber>
    </recommendedName>
    <alternativeName>
        <fullName evidence="11 13">L-threonylcarbamoyladenylate synthase</fullName>
    </alternativeName>
</protein>
<evidence type="ECO:0000256" key="1">
    <source>
        <dbReference type="ARBA" id="ARBA00004496"/>
    </source>
</evidence>
<evidence type="ECO:0000256" key="11">
    <source>
        <dbReference type="ARBA" id="ARBA00029774"/>
    </source>
</evidence>
<evidence type="ECO:0000313" key="17">
    <source>
        <dbReference type="Proteomes" id="UP000297693"/>
    </source>
</evidence>
<feature type="binding site" evidence="14">
    <location>
        <position position="108"/>
    </location>
    <ligand>
        <name>ATP</name>
        <dbReference type="ChEBI" id="CHEBI:30616"/>
    </ligand>
</feature>
<dbReference type="PANTHER" id="PTHR17490">
    <property type="entry name" value="SUA5"/>
    <property type="match status" value="1"/>
</dbReference>
<evidence type="ECO:0000256" key="10">
    <source>
        <dbReference type="ARBA" id="ARBA00022840"/>
    </source>
</evidence>
<evidence type="ECO:0000256" key="6">
    <source>
        <dbReference type="ARBA" id="ARBA00022679"/>
    </source>
</evidence>
<keyword evidence="8 13" id="KW-0548">Nucleotidyltransferase</keyword>
<evidence type="ECO:0000313" key="16">
    <source>
        <dbReference type="EMBL" id="TGL63994.1"/>
    </source>
</evidence>
<evidence type="ECO:0000256" key="3">
    <source>
        <dbReference type="ARBA" id="ARBA00012584"/>
    </source>
</evidence>
<comment type="subcellular location">
    <subcellularLocation>
        <location evidence="1 13">Cytoplasm</location>
    </subcellularLocation>
</comment>
<keyword evidence="6 13" id="KW-0808">Transferase</keyword>
<dbReference type="PROSITE" id="PS51163">
    <property type="entry name" value="YRDC"/>
    <property type="match status" value="1"/>
</dbReference>
<name>A0A4R9KBA6_9LEPT</name>
<dbReference type="GO" id="GO:0003725">
    <property type="term" value="F:double-stranded RNA binding"/>
    <property type="evidence" value="ECO:0007669"/>
    <property type="project" value="UniProtKB-UniRule"/>
</dbReference>
<dbReference type="InterPro" id="IPR017945">
    <property type="entry name" value="DHBP_synth_RibB-like_a/b_dom"/>
</dbReference>
<accession>A0A4R9KBA6</accession>
<dbReference type="SUPFAM" id="SSF55821">
    <property type="entry name" value="YrdC/RibB"/>
    <property type="match status" value="1"/>
</dbReference>
<comment type="catalytic activity">
    <reaction evidence="12 13">
        <text>L-threonine + hydrogencarbonate + ATP = L-threonylcarbamoyladenylate + diphosphate + H2O</text>
        <dbReference type="Rhea" id="RHEA:36407"/>
        <dbReference type="ChEBI" id="CHEBI:15377"/>
        <dbReference type="ChEBI" id="CHEBI:17544"/>
        <dbReference type="ChEBI" id="CHEBI:30616"/>
        <dbReference type="ChEBI" id="CHEBI:33019"/>
        <dbReference type="ChEBI" id="CHEBI:57926"/>
        <dbReference type="ChEBI" id="CHEBI:73682"/>
        <dbReference type="EC" id="2.7.7.87"/>
    </reaction>
</comment>
<dbReference type="PANTHER" id="PTHR17490:SF16">
    <property type="entry name" value="THREONYLCARBAMOYL-AMP SYNTHASE"/>
    <property type="match status" value="1"/>
</dbReference>
<dbReference type="OrthoDB" id="9814580at2"/>
<evidence type="ECO:0000256" key="5">
    <source>
        <dbReference type="ARBA" id="ARBA00022490"/>
    </source>
</evidence>
<evidence type="ECO:0000256" key="12">
    <source>
        <dbReference type="ARBA" id="ARBA00048366"/>
    </source>
</evidence>
<dbReference type="GO" id="GO:0061710">
    <property type="term" value="F:L-threonylcarbamoyladenylate synthase"/>
    <property type="evidence" value="ECO:0007669"/>
    <property type="project" value="UniProtKB-EC"/>
</dbReference>
<feature type="domain" description="YrdC-like" evidence="15">
    <location>
        <begin position="7"/>
        <end position="190"/>
    </location>
</feature>
<keyword evidence="17" id="KW-1185">Reference proteome</keyword>
<evidence type="ECO:0000256" key="8">
    <source>
        <dbReference type="ARBA" id="ARBA00022695"/>
    </source>
</evidence>
<keyword evidence="9 13" id="KW-0547">Nucleotide-binding</keyword>
<dbReference type="Pfam" id="PF03481">
    <property type="entry name" value="Sua5_C"/>
    <property type="match status" value="1"/>
</dbReference>
<dbReference type="InterPro" id="IPR038385">
    <property type="entry name" value="Sua5/YwlC_C"/>
</dbReference>
<organism evidence="16 17">
    <name type="scientific">Leptospira ognonensis</name>
    <dbReference type="NCBI Taxonomy" id="2484945"/>
    <lineage>
        <taxon>Bacteria</taxon>
        <taxon>Pseudomonadati</taxon>
        <taxon>Spirochaetota</taxon>
        <taxon>Spirochaetia</taxon>
        <taxon>Leptospirales</taxon>
        <taxon>Leptospiraceae</taxon>
        <taxon>Leptospira</taxon>
    </lineage>
</organism>
<feature type="binding site" evidence="14">
    <location>
        <position position="134"/>
    </location>
    <ligand>
        <name>ATP</name>
        <dbReference type="ChEBI" id="CHEBI:30616"/>
    </ligand>
</feature>
<feature type="binding site" evidence="14">
    <location>
        <position position="132"/>
    </location>
    <ligand>
        <name>L-threonine</name>
        <dbReference type="ChEBI" id="CHEBI:57926"/>
    </ligand>
</feature>
<comment type="caution">
    <text evidence="16">The sequence shown here is derived from an EMBL/GenBank/DDBJ whole genome shotgun (WGS) entry which is preliminary data.</text>
</comment>
<evidence type="ECO:0000256" key="14">
    <source>
        <dbReference type="PIRSR" id="PIRSR004930-1"/>
    </source>
</evidence>
<dbReference type="GO" id="GO:0006450">
    <property type="term" value="P:regulation of translational fidelity"/>
    <property type="evidence" value="ECO:0007669"/>
    <property type="project" value="TreeGrafter"/>
</dbReference>
<feature type="binding site" evidence="14">
    <location>
        <position position="29"/>
    </location>
    <ligand>
        <name>L-threonine</name>
        <dbReference type="ChEBI" id="CHEBI:57926"/>
    </ligand>
</feature>
<dbReference type="NCBIfam" id="TIGR00057">
    <property type="entry name" value="L-threonylcarbamoyladenylate synthase"/>
    <property type="match status" value="1"/>
</dbReference>